<evidence type="ECO:0000256" key="3">
    <source>
        <dbReference type="ARBA" id="ARBA00022989"/>
    </source>
</evidence>
<dbReference type="GO" id="GO:0005783">
    <property type="term" value="C:endoplasmic reticulum"/>
    <property type="evidence" value="ECO:0007669"/>
    <property type="project" value="InterPro"/>
</dbReference>
<dbReference type="Proteomes" id="UP000187455">
    <property type="component" value="Unassembled WGS sequence"/>
</dbReference>
<dbReference type="InterPro" id="IPR012879">
    <property type="entry name" value="CCDC47"/>
</dbReference>
<evidence type="ECO:0000256" key="2">
    <source>
        <dbReference type="ARBA" id="ARBA00022692"/>
    </source>
</evidence>
<reference evidence="6 7" key="1">
    <citation type="journal article" date="2016" name="Mol. Biol. Evol.">
        <title>Genome-Wide Survey of Gut Fungi (Harpellales) Reveals the First Horizontally Transferred Ubiquitin Gene from a Mosquito Host.</title>
        <authorList>
            <person name="Wang Y."/>
            <person name="White M.M."/>
            <person name="Kvist S."/>
            <person name="Moncalvo J.M."/>
        </authorList>
    </citation>
    <scope>NUCLEOTIDE SEQUENCE [LARGE SCALE GENOMIC DNA]</scope>
    <source>
        <strain evidence="6 7">ALG-7-W6</strain>
    </source>
</reference>
<keyword evidence="3" id="KW-1133">Transmembrane helix</keyword>
<feature type="compositionally biased region" description="Basic residues" evidence="5">
    <location>
        <begin position="289"/>
        <end position="300"/>
    </location>
</feature>
<keyword evidence="7" id="KW-1185">Reference proteome</keyword>
<evidence type="ECO:0000256" key="1">
    <source>
        <dbReference type="ARBA" id="ARBA00004167"/>
    </source>
</evidence>
<keyword evidence="4" id="KW-0472">Membrane</keyword>
<evidence type="ECO:0000313" key="6">
    <source>
        <dbReference type="EMBL" id="OLY83669.1"/>
    </source>
</evidence>
<accession>A0A1R0H3C5</accession>
<keyword evidence="2" id="KW-0812">Transmembrane</keyword>
<dbReference type="GO" id="GO:0016020">
    <property type="term" value="C:membrane"/>
    <property type="evidence" value="ECO:0007669"/>
    <property type="project" value="UniProtKB-SubCell"/>
</dbReference>
<name>A0A1R0H3C5_9FUNG</name>
<protein>
    <submittedName>
        <fullName evidence="6">UPF0674 endoplasmic reticulum membrane protein</fullName>
    </submittedName>
</protein>
<dbReference type="PANTHER" id="PTHR12883">
    <property type="entry name" value="ADIPOCYTE-SPECIFIC PROTEIN 4-RELATED"/>
    <property type="match status" value="1"/>
</dbReference>
<dbReference type="Pfam" id="PF07946">
    <property type="entry name" value="CCDC47"/>
    <property type="match status" value="1"/>
</dbReference>
<feature type="region of interest" description="Disordered" evidence="5">
    <location>
        <begin position="281"/>
        <end position="300"/>
    </location>
</feature>
<evidence type="ECO:0000256" key="4">
    <source>
        <dbReference type="ARBA" id="ARBA00023136"/>
    </source>
</evidence>
<proteinExistence type="predicted"/>
<comment type="subcellular location">
    <subcellularLocation>
        <location evidence="1">Membrane</location>
        <topology evidence="1">Single-pass membrane protein</topology>
    </subcellularLocation>
</comment>
<organism evidence="6 7">
    <name type="scientific">Smittium mucronatum</name>
    <dbReference type="NCBI Taxonomy" id="133383"/>
    <lineage>
        <taxon>Eukaryota</taxon>
        <taxon>Fungi</taxon>
        <taxon>Fungi incertae sedis</taxon>
        <taxon>Zoopagomycota</taxon>
        <taxon>Kickxellomycotina</taxon>
        <taxon>Harpellomycetes</taxon>
        <taxon>Harpellales</taxon>
        <taxon>Legeriomycetaceae</taxon>
        <taxon>Smittium</taxon>
    </lineage>
</organism>
<gene>
    <name evidence="6" type="ORF">AYI68_g2183</name>
</gene>
<dbReference type="EMBL" id="LSSL01000799">
    <property type="protein sequence ID" value="OLY83669.1"/>
    <property type="molecule type" value="Genomic_DNA"/>
</dbReference>
<dbReference type="STRING" id="133383.A0A1R0H3C5"/>
<comment type="caution">
    <text evidence="6">The sequence shown here is derived from an EMBL/GenBank/DDBJ whole genome shotgun (WGS) entry which is preliminary data.</text>
</comment>
<dbReference type="GO" id="GO:0032469">
    <property type="term" value="P:endoplasmic reticulum calcium ion homeostasis"/>
    <property type="evidence" value="ECO:0007669"/>
    <property type="project" value="InterPro"/>
</dbReference>
<dbReference type="PANTHER" id="PTHR12883:SF0">
    <property type="entry name" value="PAT COMPLEX SUBUNIT CCDC47"/>
    <property type="match status" value="1"/>
</dbReference>
<evidence type="ECO:0000313" key="7">
    <source>
        <dbReference type="Proteomes" id="UP000187455"/>
    </source>
</evidence>
<dbReference type="OrthoDB" id="10039147at2759"/>
<dbReference type="AlphaFoldDB" id="A0A1R0H3C5"/>
<evidence type="ECO:0000256" key="5">
    <source>
        <dbReference type="SAM" id="MobiDB-lite"/>
    </source>
</evidence>
<dbReference type="GO" id="GO:0005509">
    <property type="term" value="F:calcium ion binding"/>
    <property type="evidence" value="ECO:0007669"/>
    <property type="project" value="InterPro"/>
</dbReference>
<sequence>MGISENKSIIDKLEVPIRGVMRRNFSSAFDHRMLLHVDSPSDVLIYASGRRNCSSLQGHIQLKSRQDLVSLANDFLADNEEKISFEIILDQNKAAGFVFGIVPKQKTKVVLQERFDISTFTNVLNTDKIDPKLAVFSESSEATNLVLSSGLSKYTNPNTGLITELFISDQPDKKPDELDFPRRKRLIASIKIPKLDESGIPQLVDNIEFVFYLIDYICQSVSLRPETLKKLEKSRSAAYKDLQRKEDLKKQEEAAKASALKRKIELESIERLPIEQRRKAEEKLAMKSEKRKNQKRVIMK</sequence>